<dbReference type="Pfam" id="PF00017">
    <property type="entry name" value="SH2"/>
    <property type="match status" value="1"/>
</dbReference>
<dbReference type="SUPFAM" id="SSF55550">
    <property type="entry name" value="SH2 domain"/>
    <property type="match status" value="1"/>
</dbReference>
<evidence type="ECO:0000259" key="7">
    <source>
        <dbReference type="PROSITE" id="PS50001"/>
    </source>
</evidence>
<dbReference type="GO" id="GO:0005525">
    <property type="term" value="F:GTP binding"/>
    <property type="evidence" value="ECO:0007669"/>
    <property type="project" value="UniProtKB-KW"/>
</dbReference>
<dbReference type="WBParaSite" id="TCONS_00010167.p1">
    <property type="protein sequence ID" value="TCONS_00010167.p1"/>
    <property type="gene ID" value="XLOC_007865"/>
</dbReference>
<evidence type="ECO:0000256" key="3">
    <source>
        <dbReference type="ARBA" id="ARBA00022741"/>
    </source>
</evidence>
<sequence length="537" mass="60068">MTSIFDSIAELRKCQWYWGSISSREAENLLTNEPPGTFLVRDSRNENYIYSLTFKTEGNIIHSRLAKYNGYYCLGGPHSLIKCAINLRHNIFAVSSGSLPSAIAIVRLSGKDALLHIKKLTRKKEIIPRKVFYSPLYDKEGDIIDRSMVVYLNGPNTFTGEDTAEFFVHGSRAVVRSLCYELGTMKDTDYAKAGEFTRRALLNKKMDLAQVEALSDLIAADSDAQRRQALKSDSIGSIMEPLREKLLNLIARYEASIDFADDVTSNDDDILNEAKKIIIELEKLEKSSKRGTLIKDGISVVLMGRTNVGKSSLMNRIAEKDIALVSNIHGTTRDFLETRIQLNGLLLTITDTAGIRSNSMDVLELKGIERSISKANDADIVIIVIDGSNCLDINNEINFLKSQIKYNEKKKIIICINKNDLFETNNIKLENVDEFITTSTINSDGISDLIKKLSNESLALLEDSNNNSEFALSQQRHIKLIKKSKEFLERFIINTTIDSGIAAEDLRECANCIGEITGTIVNEDILDSIFNTFCIGK</sequence>
<evidence type="ECO:0000256" key="1">
    <source>
        <dbReference type="ARBA" id="ARBA00011043"/>
    </source>
</evidence>
<dbReference type="InterPro" id="IPR000980">
    <property type="entry name" value="SH2"/>
</dbReference>
<evidence type="ECO:0000256" key="2">
    <source>
        <dbReference type="ARBA" id="ARBA00022694"/>
    </source>
</evidence>
<dbReference type="NCBIfam" id="NF003661">
    <property type="entry name" value="PRK05291.1-3"/>
    <property type="match status" value="1"/>
</dbReference>
<dbReference type="STRING" id="6248.A0A0K0EJX7"/>
<dbReference type="GO" id="GO:0002098">
    <property type="term" value="P:tRNA wobble uridine modification"/>
    <property type="evidence" value="ECO:0007669"/>
    <property type="project" value="TreeGrafter"/>
</dbReference>
<dbReference type="InterPro" id="IPR025867">
    <property type="entry name" value="MnmE_helical"/>
</dbReference>
<dbReference type="GO" id="GO:0003924">
    <property type="term" value="F:GTPase activity"/>
    <property type="evidence" value="ECO:0007669"/>
    <property type="project" value="InterPro"/>
</dbReference>
<dbReference type="Pfam" id="PF12631">
    <property type="entry name" value="MnmE_helical"/>
    <property type="match status" value="1"/>
</dbReference>
<accession>A0A0K0EJX7</accession>
<proteinExistence type="inferred from homology"/>
<dbReference type="CDD" id="cd04164">
    <property type="entry name" value="trmE"/>
    <property type="match status" value="1"/>
</dbReference>
<comment type="similarity">
    <text evidence="1 6">Belongs to the TRAFAC class TrmE-Era-EngA-EngB-Septin-like GTPase superfamily. TrmE GTPase family.</text>
</comment>
<dbReference type="NCBIfam" id="TIGR00231">
    <property type="entry name" value="small_GTP"/>
    <property type="match status" value="1"/>
</dbReference>
<keyword evidence="2 6" id="KW-0819">tRNA processing</keyword>
<dbReference type="InterPro" id="IPR004520">
    <property type="entry name" value="GTPase_MnmE"/>
</dbReference>
<evidence type="ECO:0000313" key="10">
    <source>
        <dbReference type="WBParaSite" id="TCONS_00010167.p1"/>
    </source>
</evidence>
<keyword evidence="8" id="KW-1185">Reference proteome</keyword>
<evidence type="ECO:0000313" key="9">
    <source>
        <dbReference type="WBParaSite" id="SSTP_0000976700.1"/>
    </source>
</evidence>
<protein>
    <submittedName>
        <fullName evidence="9 10">SH2 domain-containing protein</fullName>
    </submittedName>
</protein>
<keyword evidence="3 6" id="KW-0547">Nucleotide-binding</keyword>
<organism evidence="9">
    <name type="scientific">Strongyloides stercoralis</name>
    <name type="common">Threadworm</name>
    <dbReference type="NCBI Taxonomy" id="6248"/>
    <lineage>
        <taxon>Eukaryota</taxon>
        <taxon>Metazoa</taxon>
        <taxon>Ecdysozoa</taxon>
        <taxon>Nematoda</taxon>
        <taxon>Chromadorea</taxon>
        <taxon>Rhabditida</taxon>
        <taxon>Tylenchina</taxon>
        <taxon>Panagrolaimomorpha</taxon>
        <taxon>Strongyloidoidea</taxon>
        <taxon>Strongyloididae</taxon>
        <taxon>Strongyloides</taxon>
    </lineage>
</organism>
<dbReference type="Gene3D" id="3.30.1360.120">
    <property type="entry name" value="Probable tRNA modification gtpase trme, domain 1"/>
    <property type="match status" value="1"/>
</dbReference>
<dbReference type="InterPro" id="IPR027417">
    <property type="entry name" value="P-loop_NTPase"/>
</dbReference>
<dbReference type="InterPro" id="IPR027368">
    <property type="entry name" value="MnmE_dom2"/>
</dbReference>
<dbReference type="InterPro" id="IPR036860">
    <property type="entry name" value="SH2_dom_sf"/>
</dbReference>
<dbReference type="PROSITE" id="PS50001">
    <property type="entry name" value="SH2"/>
    <property type="match status" value="1"/>
</dbReference>
<dbReference type="Proteomes" id="UP000035681">
    <property type="component" value="Unplaced"/>
</dbReference>
<dbReference type="Pfam" id="PF01926">
    <property type="entry name" value="MMR_HSR1"/>
    <property type="match status" value="1"/>
</dbReference>
<dbReference type="WBParaSite" id="SSTP_0000976700.1">
    <property type="protein sequence ID" value="SSTP_0000976700.1"/>
    <property type="gene ID" value="SSTP_0000976700"/>
</dbReference>
<dbReference type="PANTHER" id="PTHR42714">
    <property type="entry name" value="TRNA MODIFICATION GTPASE GTPBP3"/>
    <property type="match status" value="1"/>
</dbReference>
<feature type="domain" description="SH2" evidence="7">
    <location>
        <begin position="16"/>
        <end position="80"/>
    </location>
</feature>
<dbReference type="AlphaFoldDB" id="A0A0K0EJX7"/>
<evidence type="ECO:0000256" key="6">
    <source>
        <dbReference type="RuleBase" id="RU003313"/>
    </source>
</evidence>
<dbReference type="InterPro" id="IPR027266">
    <property type="entry name" value="TrmE/GcvT-like"/>
</dbReference>
<dbReference type="InterPro" id="IPR005225">
    <property type="entry name" value="Small_GTP-bd"/>
</dbReference>
<evidence type="ECO:0000313" key="8">
    <source>
        <dbReference type="Proteomes" id="UP000035681"/>
    </source>
</evidence>
<dbReference type="Gene3D" id="3.40.50.300">
    <property type="entry name" value="P-loop containing nucleotide triphosphate hydrolases"/>
    <property type="match status" value="1"/>
</dbReference>
<dbReference type="Pfam" id="PF10396">
    <property type="entry name" value="TrmE_N"/>
    <property type="match status" value="1"/>
</dbReference>
<dbReference type="GO" id="GO:0030488">
    <property type="term" value="P:tRNA methylation"/>
    <property type="evidence" value="ECO:0007669"/>
    <property type="project" value="TreeGrafter"/>
</dbReference>
<dbReference type="HAMAP" id="MF_00379">
    <property type="entry name" value="GTPase_MnmE"/>
    <property type="match status" value="1"/>
</dbReference>
<dbReference type="NCBIfam" id="TIGR00450">
    <property type="entry name" value="mnmE_trmE_thdF"/>
    <property type="match status" value="1"/>
</dbReference>
<dbReference type="SMART" id="SM00252">
    <property type="entry name" value="SH2"/>
    <property type="match status" value="1"/>
</dbReference>
<dbReference type="InterPro" id="IPR006073">
    <property type="entry name" value="GTP-bd"/>
</dbReference>
<dbReference type="CDD" id="cd14858">
    <property type="entry name" value="TrmE_N"/>
    <property type="match status" value="1"/>
</dbReference>
<dbReference type="SUPFAM" id="SSF52540">
    <property type="entry name" value="P-loop containing nucleoside triphosphate hydrolases"/>
    <property type="match status" value="1"/>
</dbReference>
<dbReference type="Gene3D" id="1.20.120.430">
    <property type="entry name" value="tRNA modification GTPase MnmE domain 2"/>
    <property type="match status" value="1"/>
</dbReference>
<dbReference type="InterPro" id="IPR031168">
    <property type="entry name" value="G_TrmE"/>
</dbReference>
<dbReference type="GO" id="GO:0005739">
    <property type="term" value="C:mitochondrion"/>
    <property type="evidence" value="ECO:0007669"/>
    <property type="project" value="TreeGrafter"/>
</dbReference>
<dbReference type="PANTHER" id="PTHR42714:SF2">
    <property type="entry name" value="TRNA MODIFICATION GTPASE GTPBP3, MITOCHONDRIAL"/>
    <property type="match status" value="1"/>
</dbReference>
<reference evidence="9" key="1">
    <citation type="submission" date="2015-08" db="UniProtKB">
        <authorList>
            <consortium name="WormBaseParasite"/>
        </authorList>
    </citation>
    <scope>IDENTIFICATION</scope>
</reference>
<evidence type="ECO:0000256" key="4">
    <source>
        <dbReference type="ARBA" id="ARBA00023134"/>
    </source>
</evidence>
<name>A0A0K0EJX7_STRER</name>
<evidence type="ECO:0000256" key="5">
    <source>
        <dbReference type="PROSITE-ProRule" id="PRU00191"/>
    </source>
</evidence>
<dbReference type="InterPro" id="IPR018948">
    <property type="entry name" value="GTP-bd_TrmE_N"/>
</dbReference>
<keyword evidence="4 6" id="KW-0342">GTP-binding</keyword>
<dbReference type="Gene3D" id="3.30.505.10">
    <property type="entry name" value="SH2 domain"/>
    <property type="match status" value="1"/>
</dbReference>
<keyword evidence="5" id="KW-0727">SH2 domain</keyword>